<protein>
    <submittedName>
        <fullName evidence="2">Uncharacterized protein</fullName>
    </submittedName>
</protein>
<sequence length="84" mass="9634">MASVLGRFPGGFRWRGMRMYQAMVVVVGSCHYNGVIRIVTLSRHLSGAMAAKDFFCHHRGRTSPLQRHGHNQEQEKEARKETKH</sequence>
<dbReference type="RefSeq" id="WP_152543714.1">
    <property type="nucleotide sequence ID" value="NZ_CATZAT010000010.1"/>
</dbReference>
<evidence type="ECO:0000313" key="2">
    <source>
        <dbReference type="EMBL" id="CAJ0801457.1"/>
    </source>
</evidence>
<feature type="compositionally biased region" description="Basic and acidic residues" evidence="1">
    <location>
        <begin position="70"/>
        <end position="84"/>
    </location>
</feature>
<dbReference type="AlphaFoldDB" id="A0ABC8QGB1"/>
<dbReference type="PROSITE" id="PS51257">
    <property type="entry name" value="PROKAR_LIPOPROTEIN"/>
    <property type="match status" value="1"/>
</dbReference>
<dbReference type="Proteomes" id="UP001189663">
    <property type="component" value="Unassembled WGS sequence"/>
</dbReference>
<feature type="region of interest" description="Disordered" evidence="1">
    <location>
        <begin position="60"/>
        <end position="84"/>
    </location>
</feature>
<keyword evidence="3" id="KW-1185">Reference proteome</keyword>
<reference evidence="2 3" key="1">
    <citation type="submission" date="2023-07" db="EMBL/GenBank/DDBJ databases">
        <authorList>
            <person name="Peeters C."/>
        </authorList>
    </citation>
    <scope>NUCLEOTIDE SEQUENCE [LARGE SCALE GENOMIC DNA]</scope>
    <source>
        <strain evidence="2 3">LMG 18096</strain>
    </source>
</reference>
<evidence type="ECO:0000256" key="1">
    <source>
        <dbReference type="SAM" id="MobiDB-lite"/>
    </source>
</evidence>
<organism evidence="2 3">
    <name type="scientific">Ralstonia holmesii</name>
    <dbReference type="NCBI Taxonomy" id="3058602"/>
    <lineage>
        <taxon>Bacteria</taxon>
        <taxon>Pseudomonadati</taxon>
        <taxon>Pseudomonadota</taxon>
        <taxon>Betaproteobacteria</taxon>
        <taxon>Burkholderiales</taxon>
        <taxon>Burkholderiaceae</taxon>
        <taxon>Ralstonia</taxon>
    </lineage>
</organism>
<dbReference type="EMBL" id="CATZAT010000010">
    <property type="protein sequence ID" value="CAJ0801457.1"/>
    <property type="molecule type" value="Genomic_DNA"/>
</dbReference>
<gene>
    <name evidence="2" type="ORF">LMG18096_03985</name>
</gene>
<accession>A0ABC8QGB1</accession>
<evidence type="ECO:0000313" key="3">
    <source>
        <dbReference type="Proteomes" id="UP001189663"/>
    </source>
</evidence>
<comment type="caution">
    <text evidence="2">The sequence shown here is derived from an EMBL/GenBank/DDBJ whole genome shotgun (WGS) entry which is preliminary data.</text>
</comment>
<proteinExistence type="predicted"/>
<name>A0ABC8QGB1_9RALS</name>